<evidence type="ECO:0000313" key="9">
    <source>
        <dbReference type="EMBL" id="JAG99274.1"/>
    </source>
</evidence>
<dbReference type="Pfam" id="PF14767">
    <property type="entry name" value="RPA_interact_M"/>
    <property type="match status" value="1"/>
</dbReference>
<accession>A0A0D6R8T1</accession>
<dbReference type="Pfam" id="PF14768">
    <property type="entry name" value="RPA_interact_C"/>
    <property type="match status" value="1"/>
</dbReference>
<dbReference type="PANTHER" id="PTHR31742">
    <property type="entry name" value="RPA-INTERACTING PROTEIN RPAIN"/>
    <property type="match status" value="1"/>
</dbReference>
<dbReference type="InterPro" id="IPR028159">
    <property type="entry name" value="RPA_interact_C_dom"/>
</dbReference>
<evidence type="ECO:0000256" key="1">
    <source>
        <dbReference type="ARBA" id="ARBA00004123"/>
    </source>
</evidence>
<dbReference type="AlphaFoldDB" id="A0A0D6R8T1"/>
<sequence>MESGHPKRCPLKAQPLKWKEKFREKCLSRAREIRYQFIQTSRLSGKSAIHPKATAVSALEQIVSDEQIKIGQSSSGDIQSAVVTNIDDALWDCDPSEQVKELDNDEYEEILFEMQRLLYEDIGAYSQQRDAASLEDYEKACELEEESLASAFFEHMQIHKEQNVGLICPICRKGYLKQRPQLIYCEFCDLQLNIQSDQVDIELLRKRLSEVLEEHYSKGCKEQTRFFVERQFDISALYMHCRMCEAFELVL</sequence>
<dbReference type="Pfam" id="PF14766">
    <property type="entry name" value="RPA_interact_N"/>
    <property type="match status" value="1"/>
</dbReference>
<evidence type="ECO:0000256" key="4">
    <source>
        <dbReference type="ARBA" id="ARBA00022833"/>
    </source>
</evidence>
<keyword evidence="4" id="KW-0862">Zinc</keyword>
<dbReference type="InterPro" id="IPR028155">
    <property type="entry name" value="RPA_interact_central"/>
</dbReference>
<dbReference type="InterPro" id="IPR028158">
    <property type="entry name" value="RPA_interact_N_dom"/>
</dbReference>
<evidence type="ECO:0000259" key="7">
    <source>
        <dbReference type="Pfam" id="PF14767"/>
    </source>
</evidence>
<dbReference type="EMBL" id="GCKF01003459">
    <property type="protein sequence ID" value="JAG99274.1"/>
    <property type="molecule type" value="Transcribed_RNA"/>
</dbReference>
<dbReference type="GO" id="GO:0006606">
    <property type="term" value="P:protein import into nucleus"/>
    <property type="evidence" value="ECO:0007669"/>
    <property type="project" value="TreeGrafter"/>
</dbReference>
<organism evidence="9">
    <name type="scientific">Araucaria cunninghamii</name>
    <name type="common">Hoop pine</name>
    <name type="synonym">Moreton Bay pine</name>
    <dbReference type="NCBI Taxonomy" id="56994"/>
    <lineage>
        <taxon>Eukaryota</taxon>
        <taxon>Viridiplantae</taxon>
        <taxon>Streptophyta</taxon>
        <taxon>Embryophyta</taxon>
        <taxon>Tracheophyta</taxon>
        <taxon>Spermatophyta</taxon>
        <taxon>Pinopsida</taxon>
        <taxon>Pinidae</taxon>
        <taxon>Conifers II</taxon>
        <taxon>Araucariales</taxon>
        <taxon>Araucariaceae</taxon>
        <taxon>Araucaria</taxon>
    </lineage>
</organism>
<feature type="domain" description="RPA-interacting protein N-terminal" evidence="6">
    <location>
        <begin position="6"/>
        <end position="43"/>
    </location>
</feature>
<comment type="subcellular location">
    <subcellularLocation>
        <location evidence="1">Nucleus</location>
    </subcellularLocation>
</comment>
<dbReference type="InterPro" id="IPR028156">
    <property type="entry name" value="RIP"/>
</dbReference>
<evidence type="ECO:0008006" key="10">
    <source>
        <dbReference type="Google" id="ProtNLM"/>
    </source>
</evidence>
<evidence type="ECO:0000256" key="2">
    <source>
        <dbReference type="ARBA" id="ARBA00022723"/>
    </source>
</evidence>
<evidence type="ECO:0000256" key="5">
    <source>
        <dbReference type="ARBA" id="ARBA00023242"/>
    </source>
</evidence>
<evidence type="ECO:0000259" key="6">
    <source>
        <dbReference type="Pfam" id="PF14766"/>
    </source>
</evidence>
<dbReference type="GO" id="GO:0008270">
    <property type="term" value="F:zinc ion binding"/>
    <property type="evidence" value="ECO:0007669"/>
    <property type="project" value="UniProtKB-KW"/>
</dbReference>
<protein>
    <recommendedName>
        <fullName evidence="10">RPA-interacting protein C-terminal domain-containing protein</fullName>
    </recommendedName>
</protein>
<evidence type="ECO:0000259" key="8">
    <source>
        <dbReference type="Pfam" id="PF14768"/>
    </source>
</evidence>
<dbReference type="GO" id="GO:0005634">
    <property type="term" value="C:nucleus"/>
    <property type="evidence" value="ECO:0007669"/>
    <property type="project" value="UniProtKB-SubCell"/>
</dbReference>
<reference evidence="9" key="1">
    <citation type="submission" date="2015-03" db="EMBL/GenBank/DDBJ databases">
        <title>A transcriptome of Araucaria cunninghamii, an australian fine timber species.</title>
        <authorList>
            <person name="Jing Yi C.J.Y."/>
            <person name="Yin San L.Y.S."/>
            <person name="Abdul Karim S.S."/>
            <person name="Wan Azmi N.N."/>
            <person name="Hercus R.R."/>
            <person name="Croft L.L."/>
        </authorList>
    </citation>
    <scope>NUCLEOTIDE SEQUENCE</scope>
    <source>
        <strain evidence="9">MI0301</strain>
        <tissue evidence="9">Leaf</tissue>
    </source>
</reference>
<keyword evidence="2" id="KW-0479">Metal-binding</keyword>
<feature type="domain" description="RPA-interacting protein central" evidence="7">
    <location>
        <begin position="57"/>
        <end position="152"/>
    </location>
</feature>
<keyword evidence="5" id="KW-0539">Nucleus</keyword>
<evidence type="ECO:0000256" key="3">
    <source>
        <dbReference type="ARBA" id="ARBA00022771"/>
    </source>
</evidence>
<feature type="domain" description="RPA-interacting protein C-terminal" evidence="8">
    <location>
        <begin position="167"/>
        <end position="248"/>
    </location>
</feature>
<dbReference type="PANTHER" id="PTHR31742:SF1">
    <property type="entry name" value="RPA-INTERACTING PROTEIN"/>
    <property type="match status" value="1"/>
</dbReference>
<proteinExistence type="predicted"/>
<name>A0A0D6R8T1_ARACU</name>
<keyword evidence="3" id="KW-0863">Zinc-finger</keyword>